<dbReference type="Gene3D" id="3.20.20.30">
    <property type="entry name" value="Luciferase-like domain"/>
    <property type="match status" value="1"/>
</dbReference>
<feature type="domain" description="Luciferase-like" evidence="2">
    <location>
        <begin position="37"/>
        <end position="334"/>
    </location>
</feature>
<protein>
    <submittedName>
        <fullName evidence="3">MsnO8 family LLM class oxidoreductase</fullName>
        <ecNumber evidence="3">1.-.-.-</ecNumber>
    </submittedName>
</protein>
<evidence type="ECO:0000259" key="2">
    <source>
        <dbReference type="Pfam" id="PF00296"/>
    </source>
</evidence>
<dbReference type="Pfam" id="PF00296">
    <property type="entry name" value="Bac_luciferase"/>
    <property type="match status" value="1"/>
</dbReference>
<sequence length="366" mass="38863">MTDRLTDRLTGRLLVRLSRQPPIPAVPLEASVIPLSVLDVAVVPPGGTARETLLDVVEVARAADLAGYRRFWVAEHHTSPRCAGSSPAVLMAHLAAVTRRVRVGSGGVMLPNHAPLAVAEQFAVLQALHDGRVDLGVGRATGGNEHAALLDRALRTSSAARDAFPELIDELLGFLHDDWPEGHPLAALRMSPLPAEPPEVFVLGSTENGGRVAASRGLPFVFGGHLGPRSRPAALARYRAEFRPGRHGPEAPRVIASVNVLCAESDEEAARLAWETSEAQVLEAHATRSPGQPLSPARQRHLTRQNLDEVRLVQGSPASVAAGLADVAAAWGADELMVVPYGLTGKDRARALHLLAPEPEEAASRP</sequence>
<dbReference type="InterPro" id="IPR019949">
    <property type="entry name" value="CmoO-like"/>
</dbReference>
<dbReference type="Proteomes" id="UP000278673">
    <property type="component" value="Unassembled WGS sequence"/>
</dbReference>
<dbReference type="GO" id="GO:0005829">
    <property type="term" value="C:cytosol"/>
    <property type="evidence" value="ECO:0007669"/>
    <property type="project" value="TreeGrafter"/>
</dbReference>
<dbReference type="AlphaFoldDB" id="A0A3M2LQI8"/>
<dbReference type="EMBL" id="RFFJ01000074">
    <property type="protein sequence ID" value="RMI39356.1"/>
    <property type="molecule type" value="Genomic_DNA"/>
</dbReference>
<dbReference type="InterPro" id="IPR011251">
    <property type="entry name" value="Luciferase-like_dom"/>
</dbReference>
<organism evidence="3 4">
    <name type="scientific">Streptomyces triticirhizae</name>
    <dbReference type="NCBI Taxonomy" id="2483353"/>
    <lineage>
        <taxon>Bacteria</taxon>
        <taxon>Bacillati</taxon>
        <taxon>Actinomycetota</taxon>
        <taxon>Actinomycetes</taxon>
        <taxon>Kitasatosporales</taxon>
        <taxon>Streptomycetaceae</taxon>
        <taxon>Streptomyces</taxon>
    </lineage>
</organism>
<comment type="caution">
    <text evidence="3">The sequence shown here is derived from an EMBL/GenBank/DDBJ whole genome shotgun (WGS) entry which is preliminary data.</text>
</comment>
<dbReference type="InterPro" id="IPR050766">
    <property type="entry name" value="Bact_Lucif_Oxidored"/>
</dbReference>
<keyword evidence="4" id="KW-1185">Reference proteome</keyword>
<dbReference type="NCBIfam" id="TIGR03558">
    <property type="entry name" value="oxido_grp_1"/>
    <property type="match status" value="1"/>
</dbReference>
<evidence type="ECO:0000313" key="4">
    <source>
        <dbReference type="Proteomes" id="UP000278673"/>
    </source>
</evidence>
<dbReference type="GO" id="GO:0016705">
    <property type="term" value="F:oxidoreductase activity, acting on paired donors, with incorporation or reduction of molecular oxygen"/>
    <property type="evidence" value="ECO:0007669"/>
    <property type="project" value="InterPro"/>
</dbReference>
<dbReference type="InterPro" id="IPR036661">
    <property type="entry name" value="Luciferase-like_sf"/>
</dbReference>
<dbReference type="EC" id="1.-.-.-" evidence="3"/>
<name>A0A3M2LQI8_9ACTN</name>
<dbReference type="SUPFAM" id="SSF51679">
    <property type="entry name" value="Bacterial luciferase-like"/>
    <property type="match status" value="1"/>
</dbReference>
<accession>A0A3M2LQI8</accession>
<keyword evidence="3" id="KW-0560">Oxidoreductase</keyword>
<comment type="similarity">
    <text evidence="1">To bacterial alkanal monooxygenase alpha and beta chains.</text>
</comment>
<reference evidence="3 4" key="1">
    <citation type="submission" date="2018-10" db="EMBL/GenBank/DDBJ databases">
        <title>Isolation, diversity and antifungal activity of actinobacteria from wheat.</title>
        <authorList>
            <person name="Han C."/>
        </authorList>
    </citation>
    <scope>NUCLEOTIDE SEQUENCE [LARGE SCALE GENOMIC DNA]</scope>
    <source>
        <strain evidence="3 4">NEAU-YY642</strain>
    </source>
</reference>
<proteinExistence type="predicted"/>
<gene>
    <name evidence="3" type="ORF">EBN88_14955</name>
</gene>
<dbReference type="PANTHER" id="PTHR30137">
    <property type="entry name" value="LUCIFERASE-LIKE MONOOXYGENASE"/>
    <property type="match status" value="1"/>
</dbReference>
<dbReference type="PANTHER" id="PTHR30137:SF6">
    <property type="entry name" value="LUCIFERASE-LIKE MONOOXYGENASE"/>
    <property type="match status" value="1"/>
</dbReference>
<evidence type="ECO:0000313" key="3">
    <source>
        <dbReference type="EMBL" id="RMI39356.1"/>
    </source>
</evidence>
<evidence type="ECO:0000256" key="1">
    <source>
        <dbReference type="ARBA" id="ARBA00007789"/>
    </source>
</evidence>